<evidence type="ECO:0000313" key="5">
    <source>
        <dbReference type="Proteomes" id="UP001211421"/>
    </source>
</evidence>
<dbReference type="EMBL" id="JAQMLS010000014">
    <property type="protein sequence ID" value="MDB8743206.1"/>
    <property type="molecule type" value="Genomic_DNA"/>
</dbReference>
<feature type="binding site" evidence="3">
    <location>
        <position position="304"/>
    </location>
    <ligand>
        <name>Mg(2+)</name>
        <dbReference type="ChEBI" id="CHEBI:18420"/>
        <label>2</label>
    </ligand>
</feature>
<dbReference type="Gene3D" id="1.10.4080.10">
    <property type="entry name" value="ADP-ribosylation/Crystallin J1"/>
    <property type="match status" value="1"/>
</dbReference>
<keyword evidence="2" id="KW-0378">Hydrolase</keyword>
<dbReference type="PANTHER" id="PTHR16222">
    <property type="entry name" value="ADP-RIBOSYLGLYCOHYDROLASE"/>
    <property type="match status" value="1"/>
</dbReference>
<evidence type="ECO:0000313" key="4">
    <source>
        <dbReference type="EMBL" id="MDB8743206.1"/>
    </source>
</evidence>
<feature type="binding site" evidence="3">
    <location>
        <position position="302"/>
    </location>
    <ligand>
        <name>Mg(2+)</name>
        <dbReference type="ChEBI" id="CHEBI:18420"/>
        <label>2</label>
    </ligand>
</feature>
<comment type="cofactor">
    <cofactor evidence="3">
        <name>Mg(2+)</name>
        <dbReference type="ChEBI" id="CHEBI:18420"/>
    </cofactor>
    <text evidence="3">Binds 2 magnesium ions per subunit.</text>
</comment>
<dbReference type="PANTHER" id="PTHR16222:SF24">
    <property type="entry name" value="ADP-RIBOSYLHYDROLASE ARH3"/>
    <property type="match status" value="1"/>
</dbReference>
<dbReference type="GO" id="GO:0016787">
    <property type="term" value="F:hydrolase activity"/>
    <property type="evidence" value="ECO:0007669"/>
    <property type="project" value="UniProtKB-KW"/>
</dbReference>
<dbReference type="Proteomes" id="UP001211421">
    <property type="component" value="Unassembled WGS sequence"/>
</dbReference>
<evidence type="ECO:0000256" key="2">
    <source>
        <dbReference type="ARBA" id="ARBA00022801"/>
    </source>
</evidence>
<proteinExistence type="inferred from homology"/>
<feature type="binding site" evidence="3">
    <location>
        <position position="305"/>
    </location>
    <ligand>
        <name>Mg(2+)</name>
        <dbReference type="ChEBI" id="CHEBI:18420"/>
        <label>2</label>
    </ligand>
</feature>
<dbReference type="SUPFAM" id="SSF101478">
    <property type="entry name" value="ADP-ribosylglycohydrolase"/>
    <property type="match status" value="1"/>
</dbReference>
<dbReference type="AlphaFoldDB" id="A0AAW6E5A3"/>
<comment type="similarity">
    <text evidence="1">Belongs to the ADP-ribosylglycohydrolase family.</text>
</comment>
<evidence type="ECO:0000256" key="3">
    <source>
        <dbReference type="PIRSR" id="PIRSR605502-1"/>
    </source>
</evidence>
<evidence type="ECO:0000256" key="1">
    <source>
        <dbReference type="ARBA" id="ARBA00010702"/>
    </source>
</evidence>
<dbReference type="GO" id="GO:0046872">
    <property type="term" value="F:metal ion binding"/>
    <property type="evidence" value="ECO:0007669"/>
    <property type="project" value="UniProtKB-KW"/>
</dbReference>
<dbReference type="RefSeq" id="WP_243246508.1">
    <property type="nucleotide sequence ID" value="NZ_JADMNX010000014.1"/>
</dbReference>
<keyword evidence="3" id="KW-0460">Magnesium</keyword>
<dbReference type="InterPro" id="IPR050792">
    <property type="entry name" value="ADP-ribosylglycohydrolase"/>
</dbReference>
<dbReference type="Pfam" id="PF03747">
    <property type="entry name" value="ADP_ribosyl_GH"/>
    <property type="match status" value="1"/>
</dbReference>
<protein>
    <submittedName>
        <fullName evidence="4">ADP-ribosylglycohydrolase family protein</fullName>
    </submittedName>
</protein>
<gene>
    <name evidence="4" type="ORF">PNV70_14165</name>
</gene>
<accession>A0AAW6E5A3</accession>
<reference evidence="4" key="1">
    <citation type="submission" date="2023-01" db="EMBL/GenBank/DDBJ databases">
        <title>Human gut microbiome strain richness.</title>
        <authorList>
            <person name="Chen-Liaw A."/>
        </authorList>
    </citation>
    <scope>NUCLEOTIDE SEQUENCE</scope>
    <source>
        <strain evidence="4">D59st1_B8_D59t2_181005</strain>
    </source>
</reference>
<comment type="caution">
    <text evidence="4">The sequence shown here is derived from an EMBL/GenBank/DDBJ whole genome shotgun (WGS) entry which is preliminary data.</text>
</comment>
<feature type="binding site" evidence="3">
    <location>
        <position position="57"/>
    </location>
    <ligand>
        <name>Mg(2+)</name>
        <dbReference type="ChEBI" id="CHEBI:18420"/>
        <label>1</label>
    </ligand>
</feature>
<organism evidence="4 5">
    <name type="scientific">Ruminococcus bicirculans</name>
    <name type="common">ex Wegman et al. 2014</name>
    <dbReference type="NCBI Taxonomy" id="1160721"/>
    <lineage>
        <taxon>Bacteria</taxon>
        <taxon>Bacillati</taxon>
        <taxon>Bacillota</taxon>
        <taxon>Clostridia</taxon>
        <taxon>Eubacteriales</taxon>
        <taxon>Oscillospiraceae</taxon>
        <taxon>Ruminococcus</taxon>
    </lineage>
</organism>
<feature type="binding site" evidence="3">
    <location>
        <position position="55"/>
    </location>
    <ligand>
        <name>Mg(2+)</name>
        <dbReference type="ChEBI" id="CHEBI:18420"/>
        <label>1</label>
    </ligand>
</feature>
<name>A0AAW6E5A3_9FIRM</name>
<feature type="binding site" evidence="3">
    <location>
        <position position="56"/>
    </location>
    <ligand>
        <name>Mg(2+)</name>
        <dbReference type="ChEBI" id="CHEBI:18420"/>
        <label>1</label>
    </ligand>
</feature>
<dbReference type="InterPro" id="IPR036705">
    <property type="entry name" value="Ribosyl_crysJ1_sf"/>
</dbReference>
<dbReference type="InterPro" id="IPR005502">
    <property type="entry name" value="Ribosyl_crysJ1"/>
</dbReference>
<sequence length="374" mass="40995">MADMLDKYRGSLVGGAVGDALGYAVEFCSERQIFSEYGENGITEYALKNGKALISDDTQMTMFTATALLDGITRGKLRGIMGDFSTYIAFEYQGWYLTQTANYPVDIEGNYAKYSWVMNLPEMFSHRAPGNTCLSALAAGGKGTIEKPINNSKGCGGIMRVAPIGLYFSEGKMDIASIDKIGAECAAITHGHELGYIPAAALVHMVSLLSHNNDITLLEAVTSSVRTMQQIFNRAKYIDDFVELIELAVKLSQSGGSDLDNIHKLGEGWVAEETLAIAVYCSLRYQDDFDKAVCTAVNHNGDSDSTGAVCGNILGAYLGYNAIPQKFKTNLEFHDVLLTLADDLYNDCKMSEYSDNYDRVWLDKYVHKTYGKRG</sequence>
<keyword evidence="3" id="KW-0479">Metal-binding</keyword>